<dbReference type="GO" id="GO:0016783">
    <property type="term" value="F:sulfurtransferase activity"/>
    <property type="evidence" value="ECO:0007669"/>
    <property type="project" value="InterPro"/>
</dbReference>
<dbReference type="PANTHER" id="PTHR34874">
    <property type="entry name" value="PROTEIN YCHN"/>
    <property type="match status" value="1"/>
</dbReference>
<dbReference type="STRING" id="391936.S7S_09005"/>
<dbReference type="InterPro" id="IPR027396">
    <property type="entry name" value="DsrEFH-like"/>
</dbReference>
<accession>A0A0B4XN80</accession>
<evidence type="ECO:0000313" key="6">
    <source>
        <dbReference type="Proteomes" id="UP000006764"/>
    </source>
</evidence>
<keyword evidence="6" id="KW-1185">Reference proteome</keyword>
<dbReference type="EMBL" id="CP004387">
    <property type="protein sequence ID" value="AJD48215.1"/>
    <property type="molecule type" value="Genomic_DNA"/>
</dbReference>
<organism evidence="5 6">
    <name type="scientific">Isoalcanivorax pacificus W11-5</name>
    <dbReference type="NCBI Taxonomy" id="391936"/>
    <lineage>
        <taxon>Bacteria</taxon>
        <taxon>Pseudomonadati</taxon>
        <taxon>Pseudomonadota</taxon>
        <taxon>Gammaproteobacteria</taxon>
        <taxon>Oceanospirillales</taxon>
        <taxon>Alcanivoracaceae</taxon>
        <taxon>Isoalcanivorax</taxon>
    </lineage>
</organism>
<dbReference type="GO" id="GO:0097163">
    <property type="term" value="F:sulfur carrier activity"/>
    <property type="evidence" value="ECO:0007669"/>
    <property type="project" value="TreeGrafter"/>
</dbReference>
<reference evidence="5 6" key="1">
    <citation type="journal article" date="2012" name="J. Bacteriol.">
        <title>Genome sequence of an alkane-degrading bacterium, Alcanivorax pacificus type strain W11-5, isolated from deep sea sediment.</title>
        <authorList>
            <person name="Lai Q."/>
            <person name="Shao Z."/>
        </authorList>
    </citation>
    <scope>NUCLEOTIDE SEQUENCE [LARGE SCALE GENOMIC DNA]</scope>
    <source>
        <strain evidence="5 6">W11-5</strain>
    </source>
</reference>
<comment type="similarity">
    <text evidence="2">Belongs to the DsrE/TusD family.</text>
</comment>
<sequence>MQYSLLVTAGPDSQAATTALRAAEAVLARGHTLFRIFFYRQGVLLANRLTSVSAGEVDICAQWRAFIRDHQLDAVVCIGAALRRGIVDADEAARLELEGDNLAPEFVLSGLGQWAEAVAVSDRVMSFGR</sequence>
<keyword evidence="3" id="KW-0963">Cytoplasm</keyword>
<gene>
    <name evidence="5" type="ORF">S7S_09005</name>
</gene>
<name>A0A0B4XN80_9GAMM</name>
<protein>
    <submittedName>
        <fullName evidence="5">Sulfur transfer complex subunit TusD</fullName>
    </submittedName>
</protein>
<dbReference type="AlphaFoldDB" id="A0A0B4XN80"/>
<dbReference type="NCBIfam" id="NF001237">
    <property type="entry name" value="PRK00207.1"/>
    <property type="match status" value="1"/>
</dbReference>
<proteinExistence type="inferred from homology"/>
<evidence type="ECO:0000313" key="5">
    <source>
        <dbReference type="EMBL" id="AJD48215.1"/>
    </source>
</evidence>
<dbReference type="SUPFAM" id="SSF75169">
    <property type="entry name" value="DsrEFH-like"/>
    <property type="match status" value="1"/>
</dbReference>
<keyword evidence="4" id="KW-0808">Transferase</keyword>
<dbReference type="InterPro" id="IPR017463">
    <property type="entry name" value="Sulphur_relay_TusD/DsrE"/>
</dbReference>
<dbReference type="RefSeq" id="WP_008737678.1">
    <property type="nucleotide sequence ID" value="NZ_CP004387.1"/>
</dbReference>
<dbReference type="InterPro" id="IPR003787">
    <property type="entry name" value="Sulphur_relay_DsrE/F-like"/>
</dbReference>
<dbReference type="Gene3D" id="3.40.1260.10">
    <property type="entry name" value="DsrEFH-like"/>
    <property type="match status" value="1"/>
</dbReference>
<dbReference type="GO" id="GO:1990228">
    <property type="term" value="C:sulfurtransferase complex"/>
    <property type="evidence" value="ECO:0007669"/>
    <property type="project" value="TreeGrafter"/>
</dbReference>
<dbReference type="HOGENOM" id="CLU_132095_0_0_6"/>
<dbReference type="GO" id="GO:0002143">
    <property type="term" value="P:tRNA wobble position uridine thiolation"/>
    <property type="evidence" value="ECO:0007669"/>
    <property type="project" value="TreeGrafter"/>
</dbReference>
<dbReference type="KEGG" id="apac:S7S_09005"/>
<dbReference type="Pfam" id="PF02635">
    <property type="entry name" value="DsrE"/>
    <property type="match status" value="1"/>
</dbReference>
<comment type="subcellular location">
    <subcellularLocation>
        <location evidence="1">Cytoplasm</location>
    </subcellularLocation>
</comment>
<evidence type="ECO:0000256" key="3">
    <source>
        <dbReference type="ARBA" id="ARBA00022490"/>
    </source>
</evidence>
<dbReference type="NCBIfam" id="TIGR03012">
    <property type="entry name" value="sulf_tusD_dsrE"/>
    <property type="match status" value="1"/>
</dbReference>
<dbReference type="OrthoDB" id="9787483at2"/>
<evidence type="ECO:0000256" key="1">
    <source>
        <dbReference type="ARBA" id="ARBA00004496"/>
    </source>
</evidence>
<evidence type="ECO:0000256" key="4">
    <source>
        <dbReference type="ARBA" id="ARBA00022679"/>
    </source>
</evidence>
<dbReference type="PANTHER" id="PTHR34874:SF3">
    <property type="entry name" value="SULFURTRANSFERASE TUSD"/>
    <property type="match status" value="1"/>
</dbReference>
<evidence type="ECO:0000256" key="2">
    <source>
        <dbReference type="ARBA" id="ARBA00007067"/>
    </source>
</evidence>
<dbReference type="Proteomes" id="UP000006764">
    <property type="component" value="Chromosome"/>
</dbReference>